<dbReference type="InterPro" id="IPR029052">
    <property type="entry name" value="Metallo-depent_PP-like"/>
</dbReference>
<keyword evidence="9" id="KW-1185">Reference proteome</keyword>
<feature type="chain" id="PRO_5046196358" description="acid phosphatase" evidence="6">
    <location>
        <begin position="24"/>
        <end position="323"/>
    </location>
</feature>
<dbReference type="PANTHER" id="PTHR10161">
    <property type="entry name" value="TARTRATE-RESISTANT ACID PHOSPHATASE TYPE 5"/>
    <property type="match status" value="1"/>
</dbReference>
<evidence type="ECO:0000256" key="2">
    <source>
        <dbReference type="ARBA" id="ARBA00012646"/>
    </source>
</evidence>
<dbReference type="InterPro" id="IPR051558">
    <property type="entry name" value="Metallophosphoesterase_PAP"/>
</dbReference>
<dbReference type="Proteomes" id="UP000772618">
    <property type="component" value="Unassembled WGS sequence"/>
</dbReference>
<keyword evidence="4 5" id="KW-0378">Hydrolase</keyword>
<dbReference type="Pfam" id="PF00149">
    <property type="entry name" value="Metallophos"/>
    <property type="match status" value="1"/>
</dbReference>
<dbReference type="PIRSF" id="PIRSF000898">
    <property type="entry name" value="Acid_Ptase_5"/>
    <property type="match status" value="1"/>
</dbReference>
<dbReference type="EC" id="3.1.3.2" evidence="2 5"/>
<dbReference type="CDD" id="cd07378">
    <property type="entry name" value="MPP_ACP5"/>
    <property type="match status" value="1"/>
</dbReference>
<evidence type="ECO:0000256" key="1">
    <source>
        <dbReference type="ARBA" id="ARBA00000032"/>
    </source>
</evidence>
<comment type="catalytic activity">
    <reaction evidence="1 5">
        <text>a phosphate monoester + H2O = an alcohol + phosphate</text>
        <dbReference type="Rhea" id="RHEA:15017"/>
        <dbReference type="ChEBI" id="CHEBI:15377"/>
        <dbReference type="ChEBI" id="CHEBI:30879"/>
        <dbReference type="ChEBI" id="CHEBI:43474"/>
        <dbReference type="ChEBI" id="CHEBI:67140"/>
        <dbReference type="EC" id="3.1.3.2"/>
    </reaction>
</comment>
<comment type="caution">
    <text evidence="8">The sequence shown here is derived from an EMBL/GenBank/DDBJ whole genome shotgun (WGS) entry which is preliminary data.</text>
</comment>
<dbReference type="EMBL" id="JAHESD010000016">
    <property type="protein sequence ID" value="MBT1703486.1"/>
    <property type="molecule type" value="Genomic_DNA"/>
</dbReference>
<keyword evidence="3 6" id="KW-0732">Signal</keyword>
<evidence type="ECO:0000259" key="7">
    <source>
        <dbReference type="Pfam" id="PF00149"/>
    </source>
</evidence>
<dbReference type="PANTHER" id="PTHR10161:SF14">
    <property type="entry name" value="TARTRATE-RESISTANT ACID PHOSPHATASE TYPE 5"/>
    <property type="match status" value="1"/>
</dbReference>
<name>A0ABS5VU19_9BACT</name>
<protein>
    <recommendedName>
        <fullName evidence="2 5">acid phosphatase</fullName>
        <ecNumber evidence="2 5">3.1.3.2</ecNumber>
    </recommendedName>
</protein>
<feature type="signal peptide" evidence="6">
    <location>
        <begin position="1"/>
        <end position="23"/>
    </location>
</feature>
<proteinExistence type="predicted"/>
<evidence type="ECO:0000313" key="9">
    <source>
        <dbReference type="Proteomes" id="UP000772618"/>
    </source>
</evidence>
<keyword evidence="5" id="KW-0408">Iron</keyword>
<organism evidence="8 9">
    <name type="scientific">Chryseosolibacter indicus</name>
    <dbReference type="NCBI Taxonomy" id="2782351"/>
    <lineage>
        <taxon>Bacteria</taxon>
        <taxon>Pseudomonadati</taxon>
        <taxon>Bacteroidota</taxon>
        <taxon>Cytophagia</taxon>
        <taxon>Cytophagales</taxon>
        <taxon>Chryseotaleaceae</taxon>
        <taxon>Chryseosolibacter</taxon>
    </lineage>
</organism>
<evidence type="ECO:0000256" key="6">
    <source>
        <dbReference type="SAM" id="SignalP"/>
    </source>
</evidence>
<accession>A0ABS5VU19</accession>
<dbReference type="SUPFAM" id="SSF56300">
    <property type="entry name" value="Metallo-dependent phosphatases"/>
    <property type="match status" value="1"/>
</dbReference>
<evidence type="ECO:0000256" key="5">
    <source>
        <dbReference type="PIRNR" id="PIRNR000898"/>
    </source>
</evidence>
<gene>
    <name evidence="8" type="ORF">KK060_09360</name>
</gene>
<dbReference type="Gene3D" id="3.60.21.10">
    <property type="match status" value="1"/>
</dbReference>
<evidence type="ECO:0000313" key="8">
    <source>
        <dbReference type="EMBL" id="MBT1703486.1"/>
    </source>
</evidence>
<evidence type="ECO:0000256" key="3">
    <source>
        <dbReference type="ARBA" id="ARBA00022729"/>
    </source>
</evidence>
<dbReference type="RefSeq" id="WP_254153448.1">
    <property type="nucleotide sequence ID" value="NZ_JAHESD010000016.1"/>
</dbReference>
<dbReference type="InterPro" id="IPR024927">
    <property type="entry name" value="Acid_PPase"/>
</dbReference>
<feature type="domain" description="Calcineurin-like phosphoesterase" evidence="7">
    <location>
        <begin position="41"/>
        <end position="253"/>
    </location>
</feature>
<evidence type="ECO:0000256" key="4">
    <source>
        <dbReference type="ARBA" id="ARBA00022801"/>
    </source>
</evidence>
<sequence>MSKTLLKITVAITLSLISIILTAQTTERKGTALKTNPQAVNFIVMGDWGRNGEDHQKQVAAQMGKTASEASVDFIIATGDNFYPLGVASEYDPLWKYSFEDIYTAFSLQWDWYPVLGNHDYGANPEAQVNYSKISRRWRMPSRYYSKQISINGDTTQQILFAFIDTVPLIKGYYNGNGHHVHDQDSTAQKLWLEKVLSTTSPNIKWKIVVGHHPMFTGGGRTESHDTRSIRSVLQPLLEKYNVDAYVAGHEHSLQHMIAENKVHHFISGAASERTPVKMLPISKFALSDYGFMLFSVTPQKLLVQVVDHKGNIRYVTELPTNK</sequence>
<dbReference type="InterPro" id="IPR004843">
    <property type="entry name" value="Calcineurin-like_PHP"/>
</dbReference>
<reference evidence="8 9" key="1">
    <citation type="submission" date="2021-05" db="EMBL/GenBank/DDBJ databases">
        <title>A Polyphasic approach of four new species of the genus Ohtaekwangia: Ohtaekwangia histidinii sp. nov., Ohtaekwangia cretensis sp. nov., Ohtaekwangia indiensis sp. nov., Ohtaekwangia reichenbachii sp. nov. from diverse environment.</title>
        <authorList>
            <person name="Octaviana S."/>
        </authorList>
    </citation>
    <scope>NUCLEOTIDE SEQUENCE [LARGE SCALE GENOMIC DNA]</scope>
    <source>
        <strain evidence="8 9">PWU20</strain>
    </source>
</reference>